<evidence type="ECO:0000313" key="3">
    <source>
        <dbReference type="Proteomes" id="UP000479710"/>
    </source>
</evidence>
<feature type="region of interest" description="Disordered" evidence="1">
    <location>
        <begin position="28"/>
        <end position="56"/>
    </location>
</feature>
<dbReference type="PANTHER" id="PTHR34591">
    <property type="entry name" value="OS03G0653100 PROTEIN-RELATED"/>
    <property type="match status" value="1"/>
</dbReference>
<keyword evidence="3" id="KW-1185">Reference proteome</keyword>
<gene>
    <name evidence="2" type="ORF">E2562_023218</name>
</gene>
<evidence type="ECO:0000313" key="2">
    <source>
        <dbReference type="EMBL" id="KAF0893196.1"/>
    </source>
</evidence>
<proteinExistence type="predicted"/>
<organism evidence="2 3">
    <name type="scientific">Oryza meyeriana var. granulata</name>
    <dbReference type="NCBI Taxonomy" id="110450"/>
    <lineage>
        <taxon>Eukaryota</taxon>
        <taxon>Viridiplantae</taxon>
        <taxon>Streptophyta</taxon>
        <taxon>Embryophyta</taxon>
        <taxon>Tracheophyta</taxon>
        <taxon>Spermatophyta</taxon>
        <taxon>Magnoliopsida</taxon>
        <taxon>Liliopsida</taxon>
        <taxon>Poales</taxon>
        <taxon>Poaceae</taxon>
        <taxon>BOP clade</taxon>
        <taxon>Oryzoideae</taxon>
        <taxon>Oryzeae</taxon>
        <taxon>Oryzinae</taxon>
        <taxon>Oryza</taxon>
        <taxon>Oryza meyeriana</taxon>
    </lineage>
</organism>
<dbReference type="Proteomes" id="UP000479710">
    <property type="component" value="Unassembled WGS sequence"/>
</dbReference>
<evidence type="ECO:0000256" key="1">
    <source>
        <dbReference type="SAM" id="MobiDB-lite"/>
    </source>
</evidence>
<comment type="caution">
    <text evidence="2">The sequence shown here is derived from an EMBL/GenBank/DDBJ whole genome shotgun (WGS) entry which is preliminary data.</text>
</comment>
<sequence>MCSGSVPAVHTYVRAWHVCLARRSGRLPPWKASTSSPTRSLPRSSPASPTAAPSPGAGLSAAHAAVVDNHGLLLPHPLLRAFPVFFATGASHHWWGDSFAPLFLSSPSAAGASPDDVGWLALDFLRGRLGHDFAAVQDHCNGLVICFQVNRERESVEAYVCNPATRRWACLPRPATPWPPGYDGAFLAFDPAVSPEHMVFLLLVGLPRPRKHEFLDPLRESFGLWRPWTVTLDLFIPESSGEDELAPPEKKALPVRVFSSADG</sequence>
<dbReference type="PANTHER" id="PTHR34591:SF53">
    <property type="entry name" value="F-BOX DOMAIN-CONTAINING PROTEIN"/>
    <property type="match status" value="1"/>
</dbReference>
<dbReference type="EMBL" id="SPHZ02000011">
    <property type="protein sequence ID" value="KAF0893196.1"/>
    <property type="molecule type" value="Genomic_DNA"/>
</dbReference>
<feature type="compositionally biased region" description="Low complexity" evidence="1">
    <location>
        <begin position="32"/>
        <end position="56"/>
    </location>
</feature>
<accession>A0A6G1BZ73</accession>
<reference evidence="2 3" key="1">
    <citation type="submission" date="2019-11" db="EMBL/GenBank/DDBJ databases">
        <title>Whole genome sequence of Oryza granulata.</title>
        <authorList>
            <person name="Li W."/>
        </authorList>
    </citation>
    <scope>NUCLEOTIDE SEQUENCE [LARGE SCALE GENOMIC DNA]</scope>
    <source>
        <strain evidence="3">cv. Menghai</strain>
        <tissue evidence="2">Leaf</tissue>
    </source>
</reference>
<name>A0A6G1BZ73_9ORYZ</name>
<dbReference type="AlphaFoldDB" id="A0A6G1BZ73"/>
<protein>
    <submittedName>
        <fullName evidence="2">Uncharacterized protein</fullName>
    </submittedName>
</protein>